<proteinExistence type="predicted"/>
<name>A0A4R3JE57_9PROT</name>
<sequence length="76" mass="8564">MSAQDIGEIARRLASLEEFSAHQQATIEDLSAMVEALWKTVDRQNALIERLKSNMLDIEDRVDGNVPSADVRPPHY</sequence>
<dbReference type="RefSeq" id="WP_132938283.1">
    <property type="nucleotide sequence ID" value="NZ_CP119676.1"/>
</dbReference>
<evidence type="ECO:0000313" key="1">
    <source>
        <dbReference type="EMBL" id="TCS64338.1"/>
    </source>
</evidence>
<protein>
    <submittedName>
        <fullName evidence="1">Putative coiled-coil protein SlyX</fullName>
    </submittedName>
</protein>
<comment type="caution">
    <text evidence="1">The sequence shown here is derived from an EMBL/GenBank/DDBJ whole genome shotgun (WGS) entry which is preliminary data.</text>
</comment>
<dbReference type="Pfam" id="PF04102">
    <property type="entry name" value="SlyX"/>
    <property type="match status" value="1"/>
</dbReference>
<dbReference type="OrthoDB" id="9803836at2"/>
<dbReference type="InterPro" id="IPR007236">
    <property type="entry name" value="SlyX"/>
</dbReference>
<organism evidence="1 2">
    <name type="scientific">Varunaivibrio sulfuroxidans</name>
    <dbReference type="NCBI Taxonomy" id="1773489"/>
    <lineage>
        <taxon>Bacteria</taxon>
        <taxon>Pseudomonadati</taxon>
        <taxon>Pseudomonadota</taxon>
        <taxon>Alphaproteobacteria</taxon>
        <taxon>Rhodospirillales</taxon>
        <taxon>Magnetovibrionaceae</taxon>
        <taxon>Varunaivibrio</taxon>
    </lineage>
</organism>
<keyword evidence="2" id="KW-1185">Reference proteome</keyword>
<dbReference type="Proteomes" id="UP000295304">
    <property type="component" value="Unassembled WGS sequence"/>
</dbReference>
<dbReference type="AlphaFoldDB" id="A0A4R3JE57"/>
<accession>A0A4R3JE57</accession>
<gene>
    <name evidence="1" type="ORF">EDD55_102382</name>
</gene>
<evidence type="ECO:0000313" key="2">
    <source>
        <dbReference type="Proteomes" id="UP000295304"/>
    </source>
</evidence>
<reference evidence="1 2" key="1">
    <citation type="submission" date="2019-03" db="EMBL/GenBank/DDBJ databases">
        <title>Genomic Encyclopedia of Type Strains, Phase IV (KMG-IV): sequencing the most valuable type-strain genomes for metagenomic binning, comparative biology and taxonomic classification.</title>
        <authorList>
            <person name="Goeker M."/>
        </authorList>
    </citation>
    <scope>NUCLEOTIDE SEQUENCE [LARGE SCALE GENOMIC DNA]</scope>
    <source>
        <strain evidence="1 2">DSM 101688</strain>
    </source>
</reference>
<dbReference type="EMBL" id="SLZW01000002">
    <property type="protein sequence ID" value="TCS64338.1"/>
    <property type="molecule type" value="Genomic_DNA"/>
</dbReference>